<evidence type="ECO:0000313" key="6">
    <source>
        <dbReference type="Proteomes" id="UP001054889"/>
    </source>
</evidence>
<evidence type="ECO:0000256" key="3">
    <source>
        <dbReference type="SAM" id="SignalP"/>
    </source>
</evidence>
<feature type="signal peptide" evidence="3">
    <location>
        <begin position="1"/>
        <end position="22"/>
    </location>
</feature>
<dbReference type="InterPro" id="IPR011009">
    <property type="entry name" value="Kinase-like_dom_sf"/>
</dbReference>
<dbReference type="PANTHER" id="PTHR32099:SF20">
    <property type="entry name" value="OS07G0534500 PROTEIN"/>
    <property type="match status" value="1"/>
</dbReference>
<dbReference type="Gene3D" id="3.30.430.20">
    <property type="entry name" value="Gnk2 domain, C-X8-C-X2-C motif"/>
    <property type="match status" value="2"/>
</dbReference>
<dbReference type="Pfam" id="PF00069">
    <property type="entry name" value="Pkinase"/>
    <property type="match status" value="1"/>
</dbReference>
<sequence length="314" mass="34145">MSHIMLLVYLLLLSSSKMLAQGQSFCSNANIMCMPSRTYMSSMTSLAELLISKVRDSNLHSAIGTVGTGPNKVYGGVLCRGDTTPGNDCASRLSEVLDAAINNSARSSCSSQNNIILFQDGYQAQLIFSDQDFTSNTPDCIVRANLNPPPVGDANCQGWLTETRKTVYGLVQCTEDMSEEHCQDCLNGIITNRTKMVGHGQLGGAILGLRCSLWYQTDVQFFTGEPMLSVNMPTWPIAWWSGGSSQKTRNMFCTRDLKASNILLDSDMTPKISDFGIARIFSSNMTESNTTKIVGTQLGNFGKSEIGTSWSVAT</sequence>
<feature type="chain" id="PRO_5043540105" description="Gnk2-homologous domain-containing protein" evidence="3">
    <location>
        <begin position="23"/>
        <end position="314"/>
    </location>
</feature>
<dbReference type="EMBL" id="BQKI01000084">
    <property type="protein sequence ID" value="GJN32564.1"/>
    <property type="molecule type" value="Genomic_DNA"/>
</dbReference>
<dbReference type="CDD" id="cd23509">
    <property type="entry name" value="Gnk2-like"/>
    <property type="match status" value="2"/>
</dbReference>
<protein>
    <recommendedName>
        <fullName evidence="4">Gnk2-homologous domain-containing protein</fullName>
    </recommendedName>
</protein>
<evidence type="ECO:0000256" key="1">
    <source>
        <dbReference type="ARBA" id="ARBA00022729"/>
    </source>
</evidence>
<dbReference type="Pfam" id="PF01657">
    <property type="entry name" value="Stress-antifung"/>
    <property type="match status" value="2"/>
</dbReference>
<dbReference type="PANTHER" id="PTHR32099">
    <property type="entry name" value="CYSTEINE-RICH REPEAT SECRETORY PROTEIN"/>
    <property type="match status" value="1"/>
</dbReference>
<dbReference type="GO" id="GO:0004672">
    <property type="term" value="F:protein kinase activity"/>
    <property type="evidence" value="ECO:0007669"/>
    <property type="project" value="InterPro"/>
</dbReference>
<organism evidence="5 6">
    <name type="scientific">Eleusine coracana subsp. coracana</name>
    <dbReference type="NCBI Taxonomy" id="191504"/>
    <lineage>
        <taxon>Eukaryota</taxon>
        <taxon>Viridiplantae</taxon>
        <taxon>Streptophyta</taxon>
        <taxon>Embryophyta</taxon>
        <taxon>Tracheophyta</taxon>
        <taxon>Spermatophyta</taxon>
        <taxon>Magnoliopsida</taxon>
        <taxon>Liliopsida</taxon>
        <taxon>Poales</taxon>
        <taxon>Poaceae</taxon>
        <taxon>PACMAD clade</taxon>
        <taxon>Chloridoideae</taxon>
        <taxon>Cynodonteae</taxon>
        <taxon>Eleusininae</taxon>
        <taxon>Eleusine</taxon>
    </lineage>
</organism>
<dbReference type="Proteomes" id="UP001054889">
    <property type="component" value="Unassembled WGS sequence"/>
</dbReference>
<keyword evidence="2" id="KW-0677">Repeat</keyword>
<dbReference type="InterPro" id="IPR002902">
    <property type="entry name" value="GNK2"/>
</dbReference>
<dbReference type="Gene3D" id="1.10.510.10">
    <property type="entry name" value="Transferase(Phosphotransferase) domain 1"/>
    <property type="match status" value="1"/>
</dbReference>
<keyword evidence="6" id="KW-1185">Reference proteome</keyword>
<dbReference type="AlphaFoldDB" id="A0AAV5FA86"/>
<dbReference type="InterPro" id="IPR000719">
    <property type="entry name" value="Prot_kinase_dom"/>
</dbReference>
<keyword evidence="1 3" id="KW-0732">Signal</keyword>
<reference evidence="5" key="2">
    <citation type="submission" date="2021-12" db="EMBL/GenBank/DDBJ databases">
        <title>Resequencing data analysis of finger millet.</title>
        <authorList>
            <person name="Hatakeyama M."/>
            <person name="Aluri S."/>
            <person name="Balachadran M.T."/>
            <person name="Sivarajan S.R."/>
            <person name="Poveda L."/>
            <person name="Shimizu-Inatsugi R."/>
            <person name="Schlapbach R."/>
            <person name="Sreeman S.M."/>
            <person name="Shimizu K.K."/>
        </authorList>
    </citation>
    <scope>NUCLEOTIDE SEQUENCE</scope>
</reference>
<comment type="caution">
    <text evidence="5">The sequence shown here is derived from an EMBL/GenBank/DDBJ whole genome shotgun (WGS) entry which is preliminary data.</text>
</comment>
<dbReference type="SUPFAM" id="SSF56112">
    <property type="entry name" value="Protein kinase-like (PK-like)"/>
    <property type="match status" value="1"/>
</dbReference>
<gene>
    <name evidence="5" type="primary">gb21078</name>
    <name evidence="5" type="ORF">PR202_gb21078</name>
</gene>
<evidence type="ECO:0000313" key="5">
    <source>
        <dbReference type="EMBL" id="GJN32564.1"/>
    </source>
</evidence>
<dbReference type="InterPro" id="IPR038408">
    <property type="entry name" value="GNK2_sf"/>
</dbReference>
<evidence type="ECO:0000256" key="2">
    <source>
        <dbReference type="ARBA" id="ARBA00022737"/>
    </source>
</evidence>
<accession>A0AAV5FA86</accession>
<feature type="domain" description="Gnk2-homologous" evidence="4">
    <location>
        <begin position="20"/>
        <end position="133"/>
    </location>
</feature>
<dbReference type="GO" id="GO:0005524">
    <property type="term" value="F:ATP binding"/>
    <property type="evidence" value="ECO:0007669"/>
    <property type="project" value="InterPro"/>
</dbReference>
<dbReference type="PROSITE" id="PS51473">
    <property type="entry name" value="GNK2"/>
    <property type="match status" value="1"/>
</dbReference>
<proteinExistence type="predicted"/>
<name>A0AAV5FA86_ELECO</name>
<evidence type="ECO:0000259" key="4">
    <source>
        <dbReference type="PROSITE" id="PS51473"/>
    </source>
</evidence>
<reference evidence="5" key="1">
    <citation type="journal article" date="2018" name="DNA Res.">
        <title>Multiple hybrid de novo genome assembly of finger millet, an orphan allotetraploid crop.</title>
        <authorList>
            <person name="Hatakeyama M."/>
            <person name="Aluri S."/>
            <person name="Balachadran M.T."/>
            <person name="Sivarajan S.R."/>
            <person name="Patrignani A."/>
            <person name="Gruter S."/>
            <person name="Poveda L."/>
            <person name="Shimizu-Inatsugi R."/>
            <person name="Baeten J."/>
            <person name="Francoijs K.J."/>
            <person name="Nataraja K.N."/>
            <person name="Reddy Y.A.N."/>
            <person name="Phadnis S."/>
            <person name="Ravikumar R.L."/>
            <person name="Schlapbach R."/>
            <person name="Sreeman S.M."/>
            <person name="Shimizu K.K."/>
        </authorList>
    </citation>
    <scope>NUCLEOTIDE SEQUENCE</scope>
</reference>